<comment type="cofactor">
    <cofactor evidence="5">
        <name>heme</name>
        <dbReference type="ChEBI" id="CHEBI:30413"/>
    </cofactor>
</comment>
<dbReference type="InterPro" id="IPR036396">
    <property type="entry name" value="Cyt_P450_sf"/>
</dbReference>
<dbReference type="Proteomes" id="UP000583929">
    <property type="component" value="Unassembled WGS sequence"/>
</dbReference>
<evidence type="ECO:0000256" key="1">
    <source>
        <dbReference type="ARBA" id="ARBA00010617"/>
    </source>
</evidence>
<comment type="similarity">
    <text evidence="1 6">Belongs to the cytochrome P450 family.</text>
</comment>
<dbReference type="InterPro" id="IPR002401">
    <property type="entry name" value="Cyt_P450_E_grp-I"/>
</dbReference>
<keyword evidence="5 6" id="KW-0349">Heme</keyword>
<keyword evidence="2 5" id="KW-0479">Metal-binding</keyword>
<evidence type="ECO:0000256" key="7">
    <source>
        <dbReference type="SAM" id="SignalP"/>
    </source>
</evidence>
<evidence type="ECO:0000313" key="9">
    <source>
        <dbReference type="EMBL" id="KAF4401253.1"/>
    </source>
</evidence>
<evidence type="ECO:0000256" key="3">
    <source>
        <dbReference type="ARBA" id="ARBA00023002"/>
    </source>
</evidence>
<keyword evidence="7" id="KW-0732">Signal</keyword>
<dbReference type="Gene3D" id="1.10.630.10">
    <property type="entry name" value="Cytochrome P450"/>
    <property type="match status" value="1"/>
</dbReference>
<keyword evidence="4 5" id="KW-0408">Iron</keyword>
<dbReference type="GO" id="GO:0016705">
    <property type="term" value="F:oxidoreductase activity, acting on paired donors, with incorporation or reduction of molecular oxygen"/>
    <property type="evidence" value="ECO:0007669"/>
    <property type="project" value="InterPro"/>
</dbReference>
<dbReference type="SUPFAM" id="SSF48264">
    <property type="entry name" value="Cytochrome P450"/>
    <property type="match status" value="1"/>
</dbReference>
<evidence type="ECO:0000313" key="8">
    <source>
        <dbReference type="EMBL" id="KAF4348402.1"/>
    </source>
</evidence>
<accession>A0A7J6I162</accession>
<dbReference type="GO" id="GO:0004497">
    <property type="term" value="F:monooxygenase activity"/>
    <property type="evidence" value="ECO:0007669"/>
    <property type="project" value="UniProtKB-KW"/>
</dbReference>
<dbReference type="AlphaFoldDB" id="A0A7J6I162"/>
<evidence type="ECO:0000256" key="5">
    <source>
        <dbReference type="PIRSR" id="PIRSR602401-1"/>
    </source>
</evidence>
<reference evidence="10 11" key="1">
    <citation type="journal article" date="2020" name="bioRxiv">
        <title>Sequence and annotation of 42 cannabis genomes reveals extensive copy number variation in cannabinoid synthesis and pathogen resistance genes.</title>
        <authorList>
            <person name="Mckernan K.J."/>
            <person name="Helbert Y."/>
            <person name="Kane L.T."/>
            <person name="Ebling H."/>
            <person name="Zhang L."/>
            <person name="Liu B."/>
            <person name="Eaton Z."/>
            <person name="Mclaughlin S."/>
            <person name="Kingan S."/>
            <person name="Baybayan P."/>
            <person name="Concepcion G."/>
            <person name="Jordan M."/>
            <person name="Riva A."/>
            <person name="Barbazuk W."/>
            <person name="Harkins T."/>
        </authorList>
    </citation>
    <scope>NUCLEOTIDE SEQUENCE [LARGE SCALE GENOMIC DNA]</scope>
    <source>
        <strain evidence="10 11">cv. Jamaican Lion 4</strain>
        <strain evidence="9">Father</strain>
        <strain evidence="8">Mother</strain>
        <tissue evidence="9">Leaf</tissue>
    </source>
</reference>
<dbReference type="InterPro" id="IPR017972">
    <property type="entry name" value="Cyt_P450_CS"/>
</dbReference>
<evidence type="ECO:0008006" key="12">
    <source>
        <dbReference type="Google" id="ProtNLM"/>
    </source>
</evidence>
<feature type="binding site" description="axial binding residue" evidence="5">
    <location>
        <position position="443"/>
    </location>
    <ligand>
        <name>heme</name>
        <dbReference type="ChEBI" id="CHEBI:30413"/>
    </ligand>
    <ligandPart>
        <name>Fe</name>
        <dbReference type="ChEBI" id="CHEBI:18248"/>
    </ligandPart>
</feature>
<dbReference type="Proteomes" id="UP000525078">
    <property type="component" value="Unassembled WGS sequence"/>
</dbReference>
<evidence type="ECO:0000313" key="11">
    <source>
        <dbReference type="Proteomes" id="UP000583929"/>
    </source>
</evidence>
<dbReference type="EMBL" id="JAATIQ010000013">
    <property type="protein sequence ID" value="KAF4401253.1"/>
    <property type="molecule type" value="Genomic_DNA"/>
</dbReference>
<keyword evidence="11" id="KW-1185">Reference proteome</keyword>
<proteinExistence type="inferred from homology"/>
<gene>
    <name evidence="8" type="ORF">F8388_002427</name>
    <name evidence="9" type="ORF">G4B88_014094</name>
</gene>
<dbReference type="EMBL" id="JAATIP010000458">
    <property type="protein sequence ID" value="KAF4348402.1"/>
    <property type="molecule type" value="Genomic_DNA"/>
</dbReference>
<dbReference type="PANTHER" id="PTHR47950:SF48">
    <property type="entry name" value="CYTOCHROME P450 FAMILY PROTEIN, EXPRESSED"/>
    <property type="match status" value="1"/>
</dbReference>
<organism evidence="9 11">
    <name type="scientific">Cannabis sativa</name>
    <name type="common">Hemp</name>
    <name type="synonym">Marijuana</name>
    <dbReference type="NCBI Taxonomy" id="3483"/>
    <lineage>
        <taxon>Eukaryota</taxon>
        <taxon>Viridiplantae</taxon>
        <taxon>Streptophyta</taxon>
        <taxon>Embryophyta</taxon>
        <taxon>Tracheophyta</taxon>
        <taxon>Spermatophyta</taxon>
        <taxon>Magnoliopsida</taxon>
        <taxon>eudicotyledons</taxon>
        <taxon>Gunneridae</taxon>
        <taxon>Pentapetalae</taxon>
        <taxon>rosids</taxon>
        <taxon>fabids</taxon>
        <taxon>Rosales</taxon>
        <taxon>Cannabaceae</taxon>
        <taxon>Cannabis</taxon>
    </lineage>
</organism>
<feature type="signal peptide" evidence="7">
    <location>
        <begin position="1"/>
        <end position="23"/>
    </location>
</feature>
<dbReference type="PRINTS" id="PR00463">
    <property type="entry name" value="EP450I"/>
</dbReference>
<keyword evidence="3 6" id="KW-0560">Oxidoreductase</keyword>
<comment type="caution">
    <text evidence="9">The sequence shown here is derived from an EMBL/GenBank/DDBJ whole genome shotgun (WGS) entry which is preliminary data.</text>
</comment>
<dbReference type="PANTHER" id="PTHR47950">
    <property type="entry name" value="CYTOCHROME P450, FAMILY 76, SUBFAMILY C, POLYPEPTIDE 5-RELATED"/>
    <property type="match status" value="1"/>
</dbReference>
<dbReference type="PROSITE" id="PS00086">
    <property type="entry name" value="CYTOCHROME_P450"/>
    <property type="match status" value="1"/>
</dbReference>
<keyword evidence="6" id="KW-0503">Monooxygenase</keyword>
<evidence type="ECO:0000256" key="4">
    <source>
        <dbReference type="ARBA" id="ARBA00023004"/>
    </source>
</evidence>
<dbReference type="GO" id="GO:0005506">
    <property type="term" value="F:iron ion binding"/>
    <property type="evidence" value="ECO:0007669"/>
    <property type="project" value="InterPro"/>
</dbReference>
<protein>
    <recommendedName>
        <fullName evidence="12">Cytochrome P450</fullName>
    </recommendedName>
</protein>
<dbReference type="CDD" id="cd11073">
    <property type="entry name" value="CYP76-like"/>
    <property type="match status" value="1"/>
</dbReference>
<sequence length="500" mass="55895">MMDLWSNILCLILALAIIQAIHSIMIRFKSSSYNLPPGPKPLPVIGNLHQLGDKPHKSLSEFAKLHGPLMSLKLGQVTTIVVSSSAVAKQVLQTHDQYLSSRTIPDAFYVHGHDSNGLPWIPVSDLWRSLRKICNTQLFAVKVLDTNQKLRRRKVNDLVEEVKKSSLSGAAVDIGSVAFTTSLNLLSNTIFSIDLADMESELARDFKEITWNIMKEGGAPNLSDYFPLLKKIDPLGIRRRMKIHFSRIFQLIEGIINQRLKQRECSDSVKNADVLDTLLDIMEGNNNQINRPQILHLLLALFVAGTETTAAALQWAMAALLRNPEILSKARAELDQVVGKGNPVEESDVSRLPYLQAVIKETLRLYASGAFLLPRKAERDVEINGFTIPKGAQILVNIWAISRDKETWDEPELFKPERFIGSEVDVKGRNFELIPFGGGRRICPGLPLAMRMLPLTLGTLIHSFEWKLENGLKPEEVDMEDKCGITLQMAHPLRAIPSLA</sequence>
<dbReference type="InterPro" id="IPR001128">
    <property type="entry name" value="Cyt_P450"/>
</dbReference>
<dbReference type="GO" id="GO:0020037">
    <property type="term" value="F:heme binding"/>
    <property type="evidence" value="ECO:0007669"/>
    <property type="project" value="InterPro"/>
</dbReference>
<dbReference type="Pfam" id="PF00067">
    <property type="entry name" value="p450"/>
    <property type="match status" value="1"/>
</dbReference>
<name>A0A7J6I162_CANSA</name>
<evidence type="ECO:0000256" key="2">
    <source>
        <dbReference type="ARBA" id="ARBA00022723"/>
    </source>
</evidence>
<dbReference type="FunFam" id="1.10.630.10:FF:000007">
    <property type="entry name" value="Cytochrome P450 76C4"/>
    <property type="match status" value="1"/>
</dbReference>
<evidence type="ECO:0000256" key="6">
    <source>
        <dbReference type="RuleBase" id="RU000461"/>
    </source>
</evidence>
<dbReference type="PRINTS" id="PR00385">
    <property type="entry name" value="P450"/>
</dbReference>
<feature type="chain" id="PRO_5036205260" description="Cytochrome P450" evidence="7">
    <location>
        <begin position="24"/>
        <end position="500"/>
    </location>
</feature>
<evidence type="ECO:0000313" key="10">
    <source>
        <dbReference type="Proteomes" id="UP000525078"/>
    </source>
</evidence>